<dbReference type="FunFam" id="3.30.160.60:FF:000624">
    <property type="entry name" value="zinc finger protein 697"/>
    <property type="match status" value="1"/>
</dbReference>
<dbReference type="Ensembl" id="ENSNNAT00000011327.1">
    <property type="protein sequence ID" value="ENSNNAP00000010826.1"/>
    <property type="gene ID" value="ENSNNAG00000007228.1"/>
</dbReference>
<dbReference type="SMART" id="SM00355">
    <property type="entry name" value="ZnF_C2H2"/>
    <property type="match status" value="4"/>
</dbReference>
<keyword evidence="3 5" id="KW-0863">Zinc-finger</keyword>
<dbReference type="PANTHER" id="PTHR23226">
    <property type="entry name" value="ZINC FINGER AND SCAN DOMAIN-CONTAINING"/>
    <property type="match status" value="1"/>
</dbReference>
<dbReference type="GO" id="GO:0000978">
    <property type="term" value="F:RNA polymerase II cis-regulatory region sequence-specific DNA binding"/>
    <property type="evidence" value="ECO:0007669"/>
    <property type="project" value="TreeGrafter"/>
</dbReference>
<dbReference type="InterPro" id="IPR036236">
    <property type="entry name" value="Znf_C2H2_sf"/>
</dbReference>
<keyword evidence="4" id="KW-0862">Zinc</keyword>
<dbReference type="GeneTree" id="ENSGT00940000156207"/>
<dbReference type="Proteomes" id="UP000694559">
    <property type="component" value="Unplaced"/>
</dbReference>
<dbReference type="SUPFAM" id="SSF57667">
    <property type="entry name" value="beta-beta-alpha zinc fingers"/>
    <property type="match status" value="3"/>
</dbReference>
<keyword evidence="9" id="KW-1185">Reference proteome</keyword>
<evidence type="ECO:0000256" key="1">
    <source>
        <dbReference type="ARBA" id="ARBA00022723"/>
    </source>
</evidence>
<evidence type="ECO:0000256" key="5">
    <source>
        <dbReference type="PROSITE-ProRule" id="PRU00042"/>
    </source>
</evidence>
<dbReference type="Gene3D" id="3.30.160.60">
    <property type="entry name" value="Classic Zinc Finger"/>
    <property type="match status" value="4"/>
</dbReference>
<dbReference type="GO" id="GO:0008270">
    <property type="term" value="F:zinc ion binding"/>
    <property type="evidence" value="ECO:0007669"/>
    <property type="project" value="UniProtKB-KW"/>
</dbReference>
<evidence type="ECO:0000313" key="8">
    <source>
        <dbReference type="Ensembl" id="ENSNNAP00000010826.1"/>
    </source>
</evidence>
<keyword evidence="2" id="KW-0677">Repeat</keyword>
<reference evidence="8" key="1">
    <citation type="submission" date="2025-08" db="UniProtKB">
        <authorList>
            <consortium name="Ensembl"/>
        </authorList>
    </citation>
    <scope>IDENTIFICATION</scope>
</reference>
<feature type="domain" description="C2H2-type" evidence="7">
    <location>
        <begin position="108"/>
        <end position="139"/>
    </location>
</feature>
<accession>A0A8C6X8W5</accession>
<dbReference type="InterPro" id="IPR013087">
    <property type="entry name" value="Znf_C2H2_type"/>
</dbReference>
<dbReference type="OMA" id="FMEVSTW"/>
<dbReference type="Pfam" id="PF00096">
    <property type="entry name" value="zf-C2H2"/>
    <property type="match status" value="3"/>
</dbReference>
<feature type="domain" description="C2H2-type" evidence="7">
    <location>
        <begin position="168"/>
        <end position="195"/>
    </location>
</feature>
<evidence type="ECO:0000256" key="4">
    <source>
        <dbReference type="ARBA" id="ARBA00022833"/>
    </source>
</evidence>
<dbReference type="AlphaFoldDB" id="A0A8C6X8W5"/>
<feature type="region of interest" description="Disordered" evidence="6">
    <location>
        <begin position="22"/>
        <end position="107"/>
    </location>
</feature>
<name>A0A8C6X8W5_NAJNA</name>
<sequence length="248" mass="28086">PFRLLPAIEVLYGVSIREVLPERSRRRAAPRSSPSRSWRDCQGDGGERAGGHGAAGGMSPMEPRERALPGGRNGERDTGGDPETGLEDGGSFGRPGTPQRIQEGGKKYQCPECEKSFKTNGYFQRHFENHLKIHSFGNPHKCFECGKNFSNRADLNQHERIHTGEKPYKCFECGRSFRHRSSHERHQRIHTGEKPFKCFVCGKSFMWKELYRGSALQCHKKSILERNHINATNVETASVQEKTCVDMK</sequence>
<dbReference type="GO" id="GO:0000981">
    <property type="term" value="F:DNA-binding transcription factor activity, RNA polymerase II-specific"/>
    <property type="evidence" value="ECO:0007669"/>
    <property type="project" value="TreeGrafter"/>
</dbReference>
<dbReference type="PROSITE" id="PS50157">
    <property type="entry name" value="ZINC_FINGER_C2H2_2"/>
    <property type="match status" value="3"/>
</dbReference>
<evidence type="ECO:0000256" key="2">
    <source>
        <dbReference type="ARBA" id="ARBA00022737"/>
    </source>
</evidence>
<organism evidence="8 9">
    <name type="scientific">Naja naja</name>
    <name type="common">Indian cobra</name>
    <dbReference type="NCBI Taxonomy" id="35670"/>
    <lineage>
        <taxon>Eukaryota</taxon>
        <taxon>Metazoa</taxon>
        <taxon>Chordata</taxon>
        <taxon>Craniata</taxon>
        <taxon>Vertebrata</taxon>
        <taxon>Euteleostomi</taxon>
        <taxon>Lepidosauria</taxon>
        <taxon>Squamata</taxon>
        <taxon>Bifurcata</taxon>
        <taxon>Unidentata</taxon>
        <taxon>Episquamata</taxon>
        <taxon>Toxicofera</taxon>
        <taxon>Serpentes</taxon>
        <taxon>Colubroidea</taxon>
        <taxon>Elapidae</taxon>
        <taxon>Elapinae</taxon>
        <taxon>Naja</taxon>
    </lineage>
</organism>
<dbReference type="OrthoDB" id="10027876at2759"/>
<reference evidence="8" key="2">
    <citation type="submission" date="2025-09" db="UniProtKB">
        <authorList>
            <consortium name="Ensembl"/>
        </authorList>
    </citation>
    <scope>IDENTIFICATION</scope>
</reference>
<feature type="compositionally biased region" description="Basic and acidic residues" evidence="6">
    <location>
        <begin position="37"/>
        <end position="50"/>
    </location>
</feature>
<protein>
    <recommendedName>
        <fullName evidence="7">C2H2-type domain-containing protein</fullName>
    </recommendedName>
</protein>
<evidence type="ECO:0000313" key="9">
    <source>
        <dbReference type="Proteomes" id="UP000694559"/>
    </source>
</evidence>
<dbReference type="PROSITE" id="PS00028">
    <property type="entry name" value="ZINC_FINGER_C2H2_1"/>
    <property type="match status" value="3"/>
</dbReference>
<evidence type="ECO:0000256" key="6">
    <source>
        <dbReference type="SAM" id="MobiDB-lite"/>
    </source>
</evidence>
<dbReference type="FunFam" id="3.30.160.60:FF:002343">
    <property type="entry name" value="Zinc finger protein 33A"/>
    <property type="match status" value="2"/>
</dbReference>
<proteinExistence type="predicted"/>
<evidence type="ECO:0000259" key="7">
    <source>
        <dbReference type="PROSITE" id="PS50157"/>
    </source>
</evidence>
<keyword evidence="1" id="KW-0479">Metal-binding</keyword>
<feature type="compositionally biased region" description="Basic and acidic residues" evidence="6">
    <location>
        <begin position="62"/>
        <end position="79"/>
    </location>
</feature>
<feature type="domain" description="C2H2-type" evidence="7">
    <location>
        <begin position="140"/>
        <end position="167"/>
    </location>
</feature>
<evidence type="ECO:0000256" key="3">
    <source>
        <dbReference type="ARBA" id="ARBA00022771"/>
    </source>
</evidence>
<dbReference type="PANTHER" id="PTHR23226:SF377">
    <property type="entry name" value="ZINC FINGER AND SCAN DOMAIN-CONTAINING PROTEIN 20"/>
    <property type="match status" value="1"/>
</dbReference>